<evidence type="ECO:0000313" key="2">
    <source>
        <dbReference type="EMBL" id="CAK0891945.1"/>
    </source>
</evidence>
<protein>
    <recommendedName>
        <fullName evidence="4">RanBP2-type domain-containing protein</fullName>
    </recommendedName>
</protein>
<comment type="caution">
    <text evidence="2">The sequence shown here is derived from an EMBL/GenBank/DDBJ whole genome shotgun (WGS) entry which is preliminary data.</text>
</comment>
<feature type="coiled-coil region" evidence="1">
    <location>
        <begin position="151"/>
        <end position="181"/>
    </location>
</feature>
<dbReference type="EMBL" id="CAUYUJ010019538">
    <property type="protein sequence ID" value="CAK0891945.1"/>
    <property type="molecule type" value="Genomic_DNA"/>
</dbReference>
<evidence type="ECO:0008006" key="4">
    <source>
        <dbReference type="Google" id="ProtNLM"/>
    </source>
</evidence>
<sequence length="304" mass="33857">MAQRNGGGSSREQSTWRCSACGCNRNKLSRFWCKHCGTKWQKQGAWQNEDDGLRLRGIDRHQQPLRPGLLAAGAPPQTGAAAIGGARDGAVQPGLSAKDLTLLINLTGRAGDKESVNKYQEQLSKLTARPVAPIPLEQRVAQCQRERLCLAKKLQYELDKLDNLESEMEKQRLHIASISDQLTRQEESYAELVDKLASVARSDTPAPEAPRINIEDLVAGKFDASQIDLGKILTSDGGENEYELPKEYVEELDRRQKQLAEGLSELSKRLFAEALDHAKALVLKAPSELWGFRSDWPRIDWVGF</sequence>
<accession>A0ABN9WYE0</accession>
<evidence type="ECO:0000256" key="1">
    <source>
        <dbReference type="SAM" id="Coils"/>
    </source>
</evidence>
<evidence type="ECO:0000313" key="3">
    <source>
        <dbReference type="Proteomes" id="UP001189429"/>
    </source>
</evidence>
<gene>
    <name evidence="2" type="ORF">PCOR1329_LOCUS71728</name>
</gene>
<reference evidence="2" key="1">
    <citation type="submission" date="2023-10" db="EMBL/GenBank/DDBJ databases">
        <authorList>
            <person name="Chen Y."/>
            <person name="Shah S."/>
            <person name="Dougan E. K."/>
            <person name="Thang M."/>
            <person name="Chan C."/>
        </authorList>
    </citation>
    <scope>NUCLEOTIDE SEQUENCE [LARGE SCALE GENOMIC DNA]</scope>
</reference>
<name>A0ABN9WYE0_9DINO</name>
<dbReference type="Proteomes" id="UP001189429">
    <property type="component" value="Unassembled WGS sequence"/>
</dbReference>
<organism evidence="2 3">
    <name type="scientific">Prorocentrum cordatum</name>
    <dbReference type="NCBI Taxonomy" id="2364126"/>
    <lineage>
        <taxon>Eukaryota</taxon>
        <taxon>Sar</taxon>
        <taxon>Alveolata</taxon>
        <taxon>Dinophyceae</taxon>
        <taxon>Prorocentrales</taxon>
        <taxon>Prorocentraceae</taxon>
        <taxon>Prorocentrum</taxon>
    </lineage>
</organism>
<proteinExistence type="predicted"/>
<keyword evidence="3" id="KW-1185">Reference proteome</keyword>
<keyword evidence="1" id="KW-0175">Coiled coil</keyword>